<accession>A0A0M2PV93</accession>
<feature type="domain" description="AAA-ATPase-like" evidence="1">
    <location>
        <begin position="5"/>
        <end position="201"/>
    </location>
</feature>
<comment type="caution">
    <text evidence="2">The sequence shown here is derived from an EMBL/GenBank/DDBJ whole genome shotgun (WGS) entry which is preliminary data.</text>
</comment>
<organism evidence="2 3">
    <name type="scientific">Prochlorothrix hollandica PCC 9006 = CALU 1027</name>
    <dbReference type="NCBI Taxonomy" id="317619"/>
    <lineage>
        <taxon>Bacteria</taxon>
        <taxon>Bacillati</taxon>
        <taxon>Cyanobacteriota</taxon>
        <taxon>Cyanophyceae</taxon>
        <taxon>Prochlorotrichales</taxon>
        <taxon>Prochlorotrichaceae</taxon>
        <taxon>Prochlorothrix</taxon>
    </lineage>
</organism>
<evidence type="ECO:0000313" key="2">
    <source>
        <dbReference type="EMBL" id="KKI99022.1"/>
    </source>
</evidence>
<dbReference type="EMBL" id="AJTX02000006">
    <property type="protein sequence ID" value="KKI99022.1"/>
    <property type="molecule type" value="Genomic_DNA"/>
</dbReference>
<sequence length="520" mass="59400">MKNLPLGINTLKVLQDSNCIYVDKTGFALGLIQQPARYFLSRPRRFGKSLFVDTLKEIFEGNQSLFKGLIIYDRWNWSQTFPVIKIDFAGGFLESRQALDEKIREILSTNLQRLGVTSDKTSISGIFSDLISHAAAKQGQRSVVLIDEYDKPILDNLEKPSIAAEMREGLKNLYSVLKEQDGNLQFVFLTGVSKFSKVSLFSGLNHLTDLTIDSPYSSLCGYTEQNLRDSFGEHLVGVDWSELKRWYNGYSWGGEERVYNPFDILQFIAKGQDYRNYWFESGSPSFLIKLFQRECYFLPNLEAIETSEEILDSFDIESINPIALLFQTGYLTIEKRFRAINQQLFKLRVPNLEVKTALQSQLISGYTALVNEKLILQRQLYHCLWTGDVDNLVSILKRLFAAIPWRNFTHNNLAQFEGYYASVLYAFFASLDAQIIPEDITNQGQADLTVMLGQHIYVMELKVVKGETVTGNPALDQVQQRQYAQKYQGEPGKVVYEVGLVFSQAQRGLLQADWSRVSTH</sequence>
<dbReference type="InterPro" id="IPR018631">
    <property type="entry name" value="AAA-ATPase-like_dom"/>
</dbReference>
<name>A0A0M2PV93_PROHO</name>
<gene>
    <name evidence="2" type="ORF">PROH_14540</name>
</gene>
<dbReference type="PANTHER" id="PTHR34825">
    <property type="entry name" value="CONSERVED PROTEIN, WITH A WEAK D-GALACTARATE DEHYDRATASE/ALTRONATE HYDROLASE DOMAIN"/>
    <property type="match status" value="1"/>
</dbReference>
<dbReference type="RefSeq" id="WP_017712478.1">
    <property type="nucleotide sequence ID" value="NZ_KB235937.1"/>
</dbReference>
<keyword evidence="3" id="KW-1185">Reference proteome</keyword>
<dbReference type="AlphaFoldDB" id="A0A0M2PV93"/>
<dbReference type="InterPro" id="IPR012547">
    <property type="entry name" value="PDDEXK_9"/>
</dbReference>
<dbReference type="eggNOG" id="COG1672">
    <property type="taxonomic scope" value="Bacteria"/>
</dbReference>
<dbReference type="Pfam" id="PF08011">
    <property type="entry name" value="PDDEXK_9"/>
    <property type="match status" value="1"/>
</dbReference>
<dbReference type="SUPFAM" id="SSF52540">
    <property type="entry name" value="P-loop containing nucleoside triphosphate hydrolases"/>
    <property type="match status" value="1"/>
</dbReference>
<dbReference type="STRING" id="317619.GCA_000332315_02036"/>
<evidence type="ECO:0000259" key="1">
    <source>
        <dbReference type="Pfam" id="PF09820"/>
    </source>
</evidence>
<reference evidence="2" key="1">
    <citation type="submission" date="2012-04" db="EMBL/GenBank/DDBJ databases">
        <authorList>
            <person name="Borisov I.G."/>
            <person name="Ivanikova N.V."/>
            <person name="Pinevich A.V."/>
        </authorList>
    </citation>
    <scope>NUCLEOTIDE SEQUENCE</scope>
    <source>
        <strain evidence="2">CALU 1027</strain>
    </source>
</reference>
<evidence type="ECO:0000313" key="3">
    <source>
        <dbReference type="Proteomes" id="UP000034681"/>
    </source>
</evidence>
<dbReference type="PANTHER" id="PTHR34825:SF1">
    <property type="entry name" value="AAA-ATPASE-LIKE DOMAIN-CONTAINING PROTEIN"/>
    <property type="match status" value="1"/>
</dbReference>
<dbReference type="InterPro" id="IPR027417">
    <property type="entry name" value="P-loop_NTPase"/>
</dbReference>
<dbReference type="Gene3D" id="3.40.50.300">
    <property type="entry name" value="P-loop containing nucleotide triphosphate hydrolases"/>
    <property type="match status" value="1"/>
</dbReference>
<dbReference type="Pfam" id="PF09820">
    <property type="entry name" value="AAA-ATPase_like"/>
    <property type="match status" value="1"/>
</dbReference>
<dbReference type="OrthoDB" id="9776605at2"/>
<dbReference type="Proteomes" id="UP000034681">
    <property type="component" value="Unassembled WGS sequence"/>
</dbReference>
<proteinExistence type="predicted"/>
<protein>
    <recommendedName>
        <fullName evidence="1">AAA-ATPase-like domain-containing protein</fullName>
    </recommendedName>
</protein>